<dbReference type="InterPro" id="IPR052308">
    <property type="entry name" value="PPR_domain-containing"/>
</dbReference>
<evidence type="ECO:0000256" key="2">
    <source>
        <dbReference type="PROSITE-ProRule" id="PRU00708"/>
    </source>
</evidence>
<name>A0A8S2A9T4_ARAAE</name>
<keyword evidence="1" id="KW-0677">Repeat</keyword>
<dbReference type="PANTHER" id="PTHR47937:SF2">
    <property type="entry name" value="PENTATRICOPEPTIDE (PPR) REPEAT-CONTAINING PROTEIN, PF01535'-RELATED"/>
    <property type="match status" value="1"/>
</dbReference>
<evidence type="ECO:0000313" key="4">
    <source>
        <dbReference type="Proteomes" id="UP000682877"/>
    </source>
</evidence>
<dbReference type="SUPFAM" id="SSF48452">
    <property type="entry name" value="TPR-like"/>
    <property type="match status" value="1"/>
</dbReference>
<dbReference type="PANTHER" id="PTHR47937">
    <property type="entry name" value="PLASTID TRANSCRIPTIONALLY ACTIVE CHROMOSOME 2-LIKE PROTEIN"/>
    <property type="match status" value="1"/>
</dbReference>
<evidence type="ECO:0000313" key="3">
    <source>
        <dbReference type="EMBL" id="CAE6052831.1"/>
    </source>
</evidence>
<gene>
    <name evidence="3" type="ORF">AARE701A_LOCUS11556</name>
</gene>
<accession>A0A8S2A9T4</accession>
<sequence>MSLRRIILGLSKSSPFSSRNLCSAAVRRDRLSEEIKRANLRRRSNSHKTCLLLSNPPYPIPKNREPLRPEHNKSNQHYGESYLHSTVTFLIHNLADLDTAMEYARLTAFTKTRGATTTATCDLIIAALCEAKRYRDAYDLFHYFFNESNIKLSVRCCNHVVKALCDDGRAHEALQLHHHMRSDGNASLCLDYQTYRILTKCLCDAGKIDEALDLVKDVFSLRFAKPEDYDIVVSHFLDHQQDFDKSWALCCAANLGMTELNNGNNSYPTVTVTAVTVTLIEHCFSRRQEETAMEFYTDLLAKRPVIEDASIKPLLEVLYKYGKTTEAWSLFHNMFEFPSGVDEDSDHSEPINAMINELFKLGMSKEAFDSFLKVRSKQRFFMNRFTHVPYANIITRCCEDGNLLSKADMIFRELLKDNPSACKISTFEEMINAYLKAGRLGDALKTANKMVDANLSQVSSLLKS</sequence>
<dbReference type="EMBL" id="LR999454">
    <property type="protein sequence ID" value="CAE6052831.1"/>
    <property type="molecule type" value="Genomic_DNA"/>
</dbReference>
<evidence type="ECO:0000256" key="1">
    <source>
        <dbReference type="ARBA" id="ARBA00022737"/>
    </source>
</evidence>
<dbReference type="NCBIfam" id="TIGR00756">
    <property type="entry name" value="PPR"/>
    <property type="match status" value="1"/>
</dbReference>
<dbReference type="InterPro" id="IPR011990">
    <property type="entry name" value="TPR-like_helical_dom_sf"/>
</dbReference>
<dbReference type="AlphaFoldDB" id="A0A8S2A9T4"/>
<keyword evidence="4" id="KW-1185">Reference proteome</keyword>
<feature type="repeat" description="PPR" evidence="2">
    <location>
        <begin position="153"/>
        <end position="187"/>
    </location>
</feature>
<dbReference type="Gene3D" id="1.25.40.10">
    <property type="entry name" value="Tetratricopeptide repeat domain"/>
    <property type="match status" value="2"/>
</dbReference>
<feature type="repeat" description="PPR" evidence="2">
    <location>
        <begin position="191"/>
        <end position="225"/>
    </location>
</feature>
<reference evidence="3" key="1">
    <citation type="submission" date="2021-01" db="EMBL/GenBank/DDBJ databases">
        <authorList>
            <person name="Bezrukov I."/>
        </authorList>
    </citation>
    <scope>NUCLEOTIDE SEQUENCE</scope>
</reference>
<proteinExistence type="predicted"/>
<dbReference type="InterPro" id="IPR002885">
    <property type="entry name" value="PPR_rpt"/>
</dbReference>
<dbReference type="PROSITE" id="PS51375">
    <property type="entry name" value="PPR"/>
    <property type="match status" value="3"/>
</dbReference>
<evidence type="ECO:0008006" key="5">
    <source>
        <dbReference type="Google" id="ProtNLM"/>
    </source>
</evidence>
<protein>
    <recommendedName>
        <fullName evidence="5">Pentatricopeptide repeat-containing protein</fullName>
    </recommendedName>
</protein>
<feature type="repeat" description="PPR" evidence="2">
    <location>
        <begin position="423"/>
        <end position="457"/>
    </location>
</feature>
<dbReference type="Pfam" id="PF01535">
    <property type="entry name" value="PPR"/>
    <property type="match status" value="4"/>
</dbReference>
<dbReference type="Proteomes" id="UP000682877">
    <property type="component" value="Chromosome 4"/>
</dbReference>
<organism evidence="3 4">
    <name type="scientific">Arabidopsis arenosa</name>
    <name type="common">Sand rock-cress</name>
    <name type="synonym">Cardaminopsis arenosa</name>
    <dbReference type="NCBI Taxonomy" id="38785"/>
    <lineage>
        <taxon>Eukaryota</taxon>
        <taxon>Viridiplantae</taxon>
        <taxon>Streptophyta</taxon>
        <taxon>Embryophyta</taxon>
        <taxon>Tracheophyta</taxon>
        <taxon>Spermatophyta</taxon>
        <taxon>Magnoliopsida</taxon>
        <taxon>eudicotyledons</taxon>
        <taxon>Gunneridae</taxon>
        <taxon>Pentapetalae</taxon>
        <taxon>rosids</taxon>
        <taxon>malvids</taxon>
        <taxon>Brassicales</taxon>
        <taxon>Brassicaceae</taxon>
        <taxon>Camelineae</taxon>
        <taxon>Arabidopsis</taxon>
    </lineage>
</organism>